<dbReference type="RefSeq" id="WP_092954470.1">
    <property type="nucleotide sequence ID" value="NZ_FOMQ01000011.1"/>
</dbReference>
<dbReference type="OrthoDB" id="8808411at2"/>
<evidence type="ECO:0000256" key="1">
    <source>
        <dbReference type="ARBA" id="ARBA00022529"/>
    </source>
</evidence>
<proteinExistence type="predicted"/>
<gene>
    <name evidence="4" type="ORF">SAMN04489710_111113</name>
</gene>
<keyword evidence="2" id="KW-0081">Bacteriolytic enzyme</keyword>
<dbReference type="SUPFAM" id="SSF53955">
    <property type="entry name" value="Lysozyme-like"/>
    <property type="match status" value="1"/>
</dbReference>
<dbReference type="GO" id="GO:0003796">
    <property type="term" value="F:lysozyme activity"/>
    <property type="evidence" value="ECO:0007669"/>
    <property type="project" value="InterPro"/>
</dbReference>
<dbReference type="AlphaFoldDB" id="A0A1I1X1L0"/>
<accession>A0A1I1X1L0</accession>
<dbReference type="Proteomes" id="UP000199517">
    <property type="component" value="Unassembled WGS sequence"/>
</dbReference>
<evidence type="ECO:0000259" key="3">
    <source>
        <dbReference type="Pfam" id="PF16754"/>
    </source>
</evidence>
<name>A0A1I1X1L0_9BURK</name>
<dbReference type="InterPro" id="IPR023347">
    <property type="entry name" value="Lysozyme_dom_sf"/>
</dbReference>
<dbReference type="GO" id="GO:0031640">
    <property type="term" value="P:killing of cells of another organism"/>
    <property type="evidence" value="ECO:0007669"/>
    <property type="project" value="UniProtKB-KW"/>
</dbReference>
<dbReference type="GO" id="GO:0042742">
    <property type="term" value="P:defense response to bacterium"/>
    <property type="evidence" value="ECO:0007669"/>
    <property type="project" value="UniProtKB-KW"/>
</dbReference>
<evidence type="ECO:0000313" key="5">
    <source>
        <dbReference type="Proteomes" id="UP000199517"/>
    </source>
</evidence>
<dbReference type="Pfam" id="PF16754">
    <property type="entry name" value="Pesticin"/>
    <property type="match status" value="1"/>
</dbReference>
<dbReference type="CDD" id="cd16902">
    <property type="entry name" value="pesticin_lyz"/>
    <property type="match status" value="1"/>
</dbReference>
<reference evidence="5" key="1">
    <citation type="submission" date="2016-10" db="EMBL/GenBank/DDBJ databases">
        <authorList>
            <person name="Varghese N."/>
            <person name="Submissions S."/>
        </authorList>
    </citation>
    <scope>NUCLEOTIDE SEQUENCE [LARGE SCALE GENOMIC DNA]</scope>
    <source>
        <strain evidence="5">DSM 7481</strain>
    </source>
</reference>
<dbReference type="InterPro" id="IPR023346">
    <property type="entry name" value="Lysozyme-like_dom_sf"/>
</dbReference>
<keyword evidence="5" id="KW-1185">Reference proteome</keyword>
<dbReference type="InterPro" id="IPR031922">
    <property type="entry name" value="Pesticin_C"/>
</dbReference>
<dbReference type="Gene3D" id="1.10.530.40">
    <property type="match status" value="1"/>
</dbReference>
<feature type="domain" description="Pesticin C-terminal" evidence="3">
    <location>
        <begin position="4"/>
        <end position="155"/>
    </location>
</feature>
<evidence type="ECO:0000256" key="2">
    <source>
        <dbReference type="ARBA" id="ARBA00022638"/>
    </source>
</evidence>
<sequence length="184" mass="19869">MPEQIDYSFLSALEGGSQTTGYVPAANVSKSGVTIATGFDLGQRSENDLKNLGLGSHLIEKLKPYLTSKGADAKKLIEKTPLTISAAEAESIDKATKASHIASVKLKYDTASPKKSFIDLPAEAQTVIASVSFQYGVNLNSATPKFWKAVTEQDWTEATKLLKNFGDVYPTRRGKEAALLEKIK</sequence>
<evidence type="ECO:0000313" key="4">
    <source>
        <dbReference type="EMBL" id="SFE00508.1"/>
    </source>
</evidence>
<dbReference type="EMBL" id="FOMQ01000011">
    <property type="protein sequence ID" value="SFE00508.1"/>
    <property type="molecule type" value="Genomic_DNA"/>
</dbReference>
<keyword evidence="1" id="KW-0929">Antimicrobial</keyword>
<protein>
    <submittedName>
        <fullName evidence="4">Toxin homologue of phage lysozyme</fullName>
    </submittedName>
</protein>
<organism evidence="4 5">
    <name type="scientific">Paracidovorax konjaci</name>
    <dbReference type="NCBI Taxonomy" id="32040"/>
    <lineage>
        <taxon>Bacteria</taxon>
        <taxon>Pseudomonadati</taxon>
        <taxon>Pseudomonadota</taxon>
        <taxon>Betaproteobacteria</taxon>
        <taxon>Burkholderiales</taxon>
        <taxon>Comamonadaceae</taxon>
        <taxon>Paracidovorax</taxon>
    </lineage>
</organism>